<dbReference type="WBParaSite" id="nRc.2.0.1.t03467-RA">
    <property type="protein sequence ID" value="nRc.2.0.1.t03467-RA"/>
    <property type="gene ID" value="nRc.2.0.1.g03467"/>
</dbReference>
<dbReference type="Proteomes" id="UP000887565">
    <property type="component" value="Unplaced"/>
</dbReference>
<organism evidence="1 2">
    <name type="scientific">Romanomermis culicivorax</name>
    <name type="common">Nematode worm</name>
    <dbReference type="NCBI Taxonomy" id="13658"/>
    <lineage>
        <taxon>Eukaryota</taxon>
        <taxon>Metazoa</taxon>
        <taxon>Ecdysozoa</taxon>
        <taxon>Nematoda</taxon>
        <taxon>Enoplea</taxon>
        <taxon>Dorylaimia</taxon>
        <taxon>Mermithida</taxon>
        <taxon>Mermithoidea</taxon>
        <taxon>Mermithidae</taxon>
        <taxon>Romanomermis</taxon>
    </lineage>
</organism>
<name>A0A915HQ38_ROMCU</name>
<dbReference type="AlphaFoldDB" id="A0A915HQ38"/>
<sequence>SSLAIVVAHCVSRLSLSTSQSSCRLLLSIYPPYSRSPCSVIAVSTVTSNWLKLRPTIPEIDAKMDLETKMRNEMERLKKGNYQDVATLAILE</sequence>
<protein>
    <submittedName>
        <fullName evidence="2">Uncharacterized protein</fullName>
    </submittedName>
</protein>
<evidence type="ECO:0000313" key="2">
    <source>
        <dbReference type="WBParaSite" id="nRc.2.0.1.t03467-RA"/>
    </source>
</evidence>
<proteinExistence type="predicted"/>
<keyword evidence="1" id="KW-1185">Reference proteome</keyword>
<reference evidence="2" key="1">
    <citation type="submission" date="2022-11" db="UniProtKB">
        <authorList>
            <consortium name="WormBaseParasite"/>
        </authorList>
    </citation>
    <scope>IDENTIFICATION</scope>
</reference>
<accession>A0A915HQ38</accession>
<evidence type="ECO:0000313" key="1">
    <source>
        <dbReference type="Proteomes" id="UP000887565"/>
    </source>
</evidence>